<dbReference type="InterPro" id="IPR005562">
    <property type="entry name" value="SpoVA"/>
</dbReference>
<proteinExistence type="predicted"/>
<dbReference type="EMBL" id="JACRTK010000002">
    <property type="protein sequence ID" value="MBC8590739.1"/>
    <property type="molecule type" value="Genomic_DNA"/>
</dbReference>
<dbReference type="AlphaFoldDB" id="A0A926F2J5"/>
<sequence>MGSVEYIKTFIIGGAICVLGQIILDRTKLTPAHILVSFLTAGVILGGLGLYEPIAKFGGAGAKIPISGFGYSLSQGAIKGAQEKGIIGAFTGGLQATAGGIAAAILFGYTMAIIFNPKTKD</sequence>
<dbReference type="PANTHER" id="PTHR38450:SF2">
    <property type="entry name" value="STAGE V SPORULATION PROTEIN AEB"/>
    <property type="match status" value="1"/>
</dbReference>
<dbReference type="PANTHER" id="PTHR38450">
    <property type="entry name" value="STAGE V SPORULATION PROTEIN AC-RELATED"/>
    <property type="match status" value="1"/>
</dbReference>
<keyword evidence="1" id="KW-0472">Membrane</keyword>
<evidence type="ECO:0000313" key="2">
    <source>
        <dbReference type="EMBL" id="MBC8590739.1"/>
    </source>
</evidence>
<reference evidence="2 3" key="1">
    <citation type="submission" date="2020-08" db="EMBL/GenBank/DDBJ databases">
        <title>Genome public.</title>
        <authorList>
            <person name="Liu C."/>
            <person name="Sun Q."/>
        </authorList>
    </citation>
    <scope>NUCLEOTIDE SEQUENCE [LARGE SCALE GENOMIC DNA]</scope>
    <source>
        <strain evidence="2 3">NSJ-26</strain>
    </source>
</reference>
<feature type="transmembrane region" description="Helical" evidence="1">
    <location>
        <begin position="31"/>
        <end position="51"/>
    </location>
</feature>
<feature type="transmembrane region" description="Helical" evidence="1">
    <location>
        <begin position="94"/>
        <end position="115"/>
    </location>
</feature>
<evidence type="ECO:0000313" key="3">
    <source>
        <dbReference type="Proteomes" id="UP000601522"/>
    </source>
</evidence>
<name>A0A926F2J5_9FIRM</name>
<feature type="transmembrane region" description="Helical" evidence="1">
    <location>
        <begin position="6"/>
        <end position="24"/>
    </location>
</feature>
<dbReference type="Pfam" id="PF03862">
    <property type="entry name" value="SpoVAC_SpoVAEB"/>
    <property type="match status" value="1"/>
</dbReference>
<keyword evidence="1" id="KW-1133">Transmembrane helix</keyword>
<keyword evidence="1" id="KW-0812">Transmembrane</keyword>
<keyword evidence="3" id="KW-1185">Reference proteome</keyword>
<dbReference type="InterPro" id="IPR014204">
    <property type="entry name" value="Spore_V_AE"/>
</dbReference>
<evidence type="ECO:0000256" key="1">
    <source>
        <dbReference type="SAM" id="Phobius"/>
    </source>
</evidence>
<comment type="caution">
    <text evidence="2">The sequence shown here is derived from an EMBL/GenBank/DDBJ whole genome shotgun (WGS) entry which is preliminary data.</text>
</comment>
<protein>
    <submittedName>
        <fullName evidence="2">Stage V sporulation protein AE</fullName>
    </submittedName>
</protein>
<gene>
    <name evidence="2" type="primary">spoVAE</name>
    <name evidence="2" type="ORF">H8689_06275</name>
</gene>
<accession>A0A926F2J5</accession>
<dbReference type="Proteomes" id="UP000601522">
    <property type="component" value="Unassembled WGS sequence"/>
</dbReference>
<dbReference type="NCBIfam" id="TIGR02839">
    <property type="entry name" value="spore_V_AE"/>
    <property type="match status" value="1"/>
</dbReference>
<organism evidence="2 3">
    <name type="scientific">Wansuia hejianensis</name>
    <dbReference type="NCBI Taxonomy" id="2763667"/>
    <lineage>
        <taxon>Bacteria</taxon>
        <taxon>Bacillati</taxon>
        <taxon>Bacillota</taxon>
        <taxon>Clostridia</taxon>
        <taxon>Lachnospirales</taxon>
        <taxon>Lachnospiraceae</taxon>
        <taxon>Wansuia</taxon>
    </lineage>
</organism>